<accession>A0A5S9ITD6</accession>
<dbReference type="Pfam" id="PF02607">
    <property type="entry name" value="B12-binding_2"/>
    <property type="match status" value="1"/>
</dbReference>
<dbReference type="InterPro" id="IPR036594">
    <property type="entry name" value="Meth_synthase_dom"/>
</dbReference>
<dbReference type="SMART" id="SM00530">
    <property type="entry name" value="HTH_XRE"/>
    <property type="match status" value="1"/>
</dbReference>
<dbReference type="InterPro" id="IPR003759">
    <property type="entry name" value="Cbl-bd_cap"/>
</dbReference>
<dbReference type="GO" id="GO:0003677">
    <property type="term" value="F:DNA binding"/>
    <property type="evidence" value="ECO:0007669"/>
    <property type="project" value="UniProtKB-KW"/>
</dbReference>
<protein>
    <submittedName>
        <fullName evidence="6">Cobalamin-binding protein</fullName>
    </submittedName>
</protein>
<sequence>MNHETQGLQKRYLETLVQGNADACSKVISDALEKGLSLAHIYCDVIAPSQAKMGALWLDGEINIAQEHLATMITLQEMARLRSVFEPKKLHGLQAVVAVAEKDLHVIGAQMVADLLYINGWKVDFLGANVPSRDLVDFVRKKEPHVVALSVSLPESVPLVKKAIIQMRKFDDSPRIIVGGLAIDPNFVEDLDVEVIQSAQQIVETLNQNVQPISLGDYLKKIGKQIQFLRKKNKQSQQELANACGLDRTYISAVEHGKQNITIGALHKISGALDIPINEFLNKVHNTL</sequence>
<evidence type="ECO:0000313" key="7">
    <source>
        <dbReference type="Proteomes" id="UP000326354"/>
    </source>
</evidence>
<dbReference type="InterPro" id="IPR010982">
    <property type="entry name" value="Lambda_DNA-bd_dom_sf"/>
</dbReference>
<evidence type="ECO:0000313" key="6">
    <source>
        <dbReference type="EMBL" id="BBM87201.1"/>
    </source>
</evidence>
<dbReference type="GO" id="GO:0046872">
    <property type="term" value="F:metal ion binding"/>
    <property type="evidence" value="ECO:0007669"/>
    <property type="project" value="InterPro"/>
</dbReference>
<feature type="domain" description="B12-binding" evidence="5">
    <location>
        <begin position="92"/>
        <end position="220"/>
    </location>
</feature>
<feature type="domain" description="HTH cro/C1-type" evidence="4">
    <location>
        <begin position="226"/>
        <end position="280"/>
    </location>
</feature>
<dbReference type="PROSITE" id="PS51332">
    <property type="entry name" value="B12_BINDING"/>
    <property type="match status" value="1"/>
</dbReference>
<dbReference type="SUPFAM" id="SSF52242">
    <property type="entry name" value="Cobalamin (vitamin B12)-binding domain"/>
    <property type="match status" value="1"/>
</dbReference>
<evidence type="ECO:0000256" key="2">
    <source>
        <dbReference type="ARBA" id="ARBA00023125"/>
    </source>
</evidence>
<dbReference type="Pfam" id="PF01381">
    <property type="entry name" value="HTH_3"/>
    <property type="match status" value="1"/>
</dbReference>
<evidence type="ECO:0000256" key="1">
    <source>
        <dbReference type="ARBA" id="ARBA00023015"/>
    </source>
</evidence>
<dbReference type="AlphaFoldDB" id="A0A5S9ITD6"/>
<keyword evidence="3" id="KW-0804">Transcription</keyword>
<keyword evidence="2" id="KW-0238">DNA-binding</keyword>
<gene>
    <name evidence="6" type="ORF">UABAM_05604</name>
</gene>
<evidence type="ECO:0000256" key="3">
    <source>
        <dbReference type="ARBA" id="ARBA00023163"/>
    </source>
</evidence>
<dbReference type="Gene3D" id="1.10.260.40">
    <property type="entry name" value="lambda repressor-like DNA-binding domains"/>
    <property type="match status" value="1"/>
</dbReference>
<dbReference type="PANTHER" id="PTHR46797">
    <property type="entry name" value="HTH-TYPE TRANSCRIPTIONAL REGULATOR"/>
    <property type="match status" value="1"/>
</dbReference>
<dbReference type="Gene3D" id="1.10.1240.10">
    <property type="entry name" value="Methionine synthase domain"/>
    <property type="match status" value="1"/>
</dbReference>
<dbReference type="InterPro" id="IPR036724">
    <property type="entry name" value="Cobalamin-bd_sf"/>
</dbReference>
<dbReference type="InterPro" id="IPR001387">
    <property type="entry name" value="Cro/C1-type_HTH"/>
</dbReference>
<dbReference type="SUPFAM" id="SSF47413">
    <property type="entry name" value="lambda repressor-like DNA-binding domains"/>
    <property type="match status" value="1"/>
</dbReference>
<name>A0A5S9ITD6_UABAM</name>
<dbReference type="PANTHER" id="PTHR46797:SF23">
    <property type="entry name" value="HTH-TYPE TRANSCRIPTIONAL REGULATOR SUTR"/>
    <property type="match status" value="1"/>
</dbReference>
<dbReference type="GO" id="GO:0005829">
    <property type="term" value="C:cytosol"/>
    <property type="evidence" value="ECO:0007669"/>
    <property type="project" value="TreeGrafter"/>
</dbReference>
<dbReference type="OrthoDB" id="9809348at2"/>
<dbReference type="Pfam" id="PF02310">
    <property type="entry name" value="B12-binding"/>
    <property type="match status" value="1"/>
</dbReference>
<dbReference type="InterPro" id="IPR050807">
    <property type="entry name" value="TransReg_Diox_bact_type"/>
</dbReference>
<dbReference type="GO" id="GO:0031419">
    <property type="term" value="F:cobalamin binding"/>
    <property type="evidence" value="ECO:0007669"/>
    <property type="project" value="InterPro"/>
</dbReference>
<dbReference type="InterPro" id="IPR006158">
    <property type="entry name" value="Cobalamin-bd"/>
</dbReference>
<dbReference type="CDD" id="cd00093">
    <property type="entry name" value="HTH_XRE"/>
    <property type="match status" value="1"/>
</dbReference>
<dbReference type="KEGG" id="uam:UABAM_05604"/>
<evidence type="ECO:0000259" key="5">
    <source>
        <dbReference type="PROSITE" id="PS51332"/>
    </source>
</evidence>
<keyword evidence="1" id="KW-0805">Transcription regulation</keyword>
<dbReference type="Proteomes" id="UP000326354">
    <property type="component" value="Chromosome"/>
</dbReference>
<dbReference type="RefSeq" id="WP_151971228.1">
    <property type="nucleotide sequence ID" value="NZ_AP019860.1"/>
</dbReference>
<evidence type="ECO:0000259" key="4">
    <source>
        <dbReference type="PROSITE" id="PS50943"/>
    </source>
</evidence>
<dbReference type="Gene3D" id="3.40.50.280">
    <property type="entry name" value="Cobalamin-binding domain"/>
    <property type="match status" value="1"/>
</dbReference>
<keyword evidence="7" id="KW-1185">Reference proteome</keyword>
<proteinExistence type="predicted"/>
<organism evidence="6 7">
    <name type="scientific">Uabimicrobium amorphum</name>
    <dbReference type="NCBI Taxonomy" id="2596890"/>
    <lineage>
        <taxon>Bacteria</taxon>
        <taxon>Pseudomonadati</taxon>
        <taxon>Planctomycetota</taxon>
        <taxon>Candidatus Uabimicrobiia</taxon>
        <taxon>Candidatus Uabimicrobiales</taxon>
        <taxon>Candidatus Uabimicrobiaceae</taxon>
        <taxon>Candidatus Uabimicrobium</taxon>
    </lineage>
</organism>
<dbReference type="PROSITE" id="PS50943">
    <property type="entry name" value="HTH_CROC1"/>
    <property type="match status" value="1"/>
</dbReference>
<dbReference type="EMBL" id="AP019860">
    <property type="protein sequence ID" value="BBM87201.1"/>
    <property type="molecule type" value="Genomic_DNA"/>
</dbReference>
<dbReference type="GO" id="GO:0003700">
    <property type="term" value="F:DNA-binding transcription factor activity"/>
    <property type="evidence" value="ECO:0007669"/>
    <property type="project" value="TreeGrafter"/>
</dbReference>
<reference evidence="6 7" key="1">
    <citation type="submission" date="2019-08" db="EMBL/GenBank/DDBJ databases">
        <title>Complete genome sequence of Candidatus Uab amorphum.</title>
        <authorList>
            <person name="Shiratori T."/>
            <person name="Suzuki S."/>
            <person name="Kakizawa Y."/>
            <person name="Ishida K."/>
        </authorList>
    </citation>
    <scope>NUCLEOTIDE SEQUENCE [LARGE SCALE GENOMIC DNA]</scope>
    <source>
        <strain evidence="6 7">SRT547</strain>
    </source>
</reference>